<dbReference type="PANTHER" id="PTHR46401:SF2">
    <property type="entry name" value="GLYCOSYLTRANSFERASE WBBK-RELATED"/>
    <property type="match status" value="1"/>
</dbReference>
<dbReference type="AlphaFoldDB" id="A0A444LBZ7"/>
<dbReference type="Proteomes" id="UP000287687">
    <property type="component" value="Unassembled WGS sequence"/>
</dbReference>
<comment type="caution">
    <text evidence="4">The sequence shown here is derived from an EMBL/GenBank/DDBJ whole genome shotgun (WGS) entry which is preliminary data.</text>
</comment>
<evidence type="ECO:0000259" key="3">
    <source>
        <dbReference type="Pfam" id="PF13439"/>
    </source>
</evidence>
<gene>
    <name evidence="4" type="ORF">EPK99_21160</name>
</gene>
<dbReference type="SUPFAM" id="SSF53756">
    <property type="entry name" value="UDP-Glycosyltransferase/glycogen phosphorylase"/>
    <property type="match status" value="1"/>
</dbReference>
<evidence type="ECO:0000259" key="2">
    <source>
        <dbReference type="Pfam" id="PF00534"/>
    </source>
</evidence>
<dbReference type="OrthoDB" id="7847955at2"/>
<sequence length="357" mass="39189">MTIDAVGGVWRYAMDLAAALRPLGFEFMFAGLGPQPSEEQRQEASALGPLLWLDLSLDWMVKEERDLAEVGPRIAEVARAEKVDILHLNLPSQAALLDTDLPVVVMSHSCVVTWFAGVRGEEVPADWVWHRGINRRGLDRADLVLAPSRSHAAMLEEAYGTIGNLHVVHNASRTETSRPIKNDFIVAAGRWWDDGKNGRVLDKAAGAITWPVVMAGSNRGPDRQFLPIRHADHRGELAHDEVMALMRRSSIFVSPSLYEPFGLAALEAARVHNALVLADIPTYRELWADAALFADPQDSAAFTAAVNQLIDDTKLRAQMAAKAAERSRRYDLASQAKAMSGLYAGLLRRNSTLSAAE</sequence>
<evidence type="ECO:0000313" key="5">
    <source>
        <dbReference type="Proteomes" id="UP000287687"/>
    </source>
</evidence>
<protein>
    <submittedName>
        <fullName evidence="4">Glycosyltransferase</fullName>
    </submittedName>
</protein>
<evidence type="ECO:0000256" key="1">
    <source>
        <dbReference type="ARBA" id="ARBA00022679"/>
    </source>
</evidence>
<dbReference type="Gene3D" id="3.40.50.2000">
    <property type="entry name" value="Glycogen Phosphorylase B"/>
    <property type="match status" value="2"/>
</dbReference>
<dbReference type="Pfam" id="PF13439">
    <property type="entry name" value="Glyco_transf_4"/>
    <property type="match status" value="1"/>
</dbReference>
<feature type="domain" description="Glycosyl transferase family 1" evidence="2">
    <location>
        <begin position="233"/>
        <end position="325"/>
    </location>
</feature>
<evidence type="ECO:0000313" key="4">
    <source>
        <dbReference type="EMBL" id="RWX75198.1"/>
    </source>
</evidence>
<name>A0A444LBZ7_9HYPH</name>
<dbReference type="EMBL" id="SBIP01000005">
    <property type="protein sequence ID" value="RWX75198.1"/>
    <property type="molecule type" value="Genomic_DNA"/>
</dbReference>
<accession>A0A444LBZ7</accession>
<organism evidence="4 5">
    <name type="scientific">Neorhizobium lilium</name>
    <dbReference type="NCBI Taxonomy" id="2503024"/>
    <lineage>
        <taxon>Bacteria</taxon>
        <taxon>Pseudomonadati</taxon>
        <taxon>Pseudomonadota</taxon>
        <taxon>Alphaproteobacteria</taxon>
        <taxon>Hyphomicrobiales</taxon>
        <taxon>Rhizobiaceae</taxon>
        <taxon>Rhizobium/Agrobacterium group</taxon>
        <taxon>Neorhizobium</taxon>
    </lineage>
</organism>
<dbReference type="CDD" id="cd03801">
    <property type="entry name" value="GT4_PimA-like"/>
    <property type="match status" value="1"/>
</dbReference>
<feature type="domain" description="Glycosyltransferase subfamily 4-like N-terminal" evidence="3">
    <location>
        <begin position="6"/>
        <end position="171"/>
    </location>
</feature>
<dbReference type="InterPro" id="IPR028098">
    <property type="entry name" value="Glyco_trans_4-like_N"/>
</dbReference>
<dbReference type="PANTHER" id="PTHR46401">
    <property type="entry name" value="GLYCOSYLTRANSFERASE WBBK-RELATED"/>
    <property type="match status" value="1"/>
</dbReference>
<proteinExistence type="predicted"/>
<reference evidence="4 5" key="1">
    <citation type="submission" date="2019-01" db="EMBL/GenBank/DDBJ databases">
        <title>The draft genome of Rhizobium sp. 24NR.</title>
        <authorList>
            <person name="Liu L."/>
            <person name="Liang L."/>
            <person name="Shi S."/>
            <person name="Xu L."/>
            <person name="Wang X."/>
            <person name="Li L."/>
            <person name="Zhang X."/>
        </authorList>
    </citation>
    <scope>NUCLEOTIDE SEQUENCE [LARGE SCALE GENOMIC DNA]</scope>
    <source>
        <strain evidence="4 5">24NR</strain>
    </source>
</reference>
<keyword evidence="5" id="KW-1185">Reference proteome</keyword>
<dbReference type="InterPro" id="IPR001296">
    <property type="entry name" value="Glyco_trans_1"/>
</dbReference>
<dbReference type="Pfam" id="PF00534">
    <property type="entry name" value="Glycos_transf_1"/>
    <property type="match status" value="1"/>
</dbReference>
<dbReference type="GO" id="GO:0016757">
    <property type="term" value="F:glycosyltransferase activity"/>
    <property type="evidence" value="ECO:0007669"/>
    <property type="project" value="InterPro"/>
</dbReference>
<keyword evidence="1 4" id="KW-0808">Transferase</keyword>